<dbReference type="AlphaFoldDB" id="A0A5C5UTL3"/>
<dbReference type="Proteomes" id="UP000317243">
    <property type="component" value="Unassembled WGS sequence"/>
</dbReference>
<dbReference type="EMBL" id="SIHI01000121">
    <property type="protein sequence ID" value="TWT29556.1"/>
    <property type="molecule type" value="Genomic_DNA"/>
</dbReference>
<dbReference type="OrthoDB" id="292347at2"/>
<feature type="region of interest" description="Disordered" evidence="2">
    <location>
        <begin position="1"/>
        <end position="65"/>
    </location>
</feature>
<keyword evidence="1" id="KW-0804">Transcription</keyword>
<evidence type="ECO:0000256" key="2">
    <source>
        <dbReference type="SAM" id="MobiDB-lite"/>
    </source>
</evidence>
<evidence type="ECO:0000313" key="5">
    <source>
        <dbReference type="Proteomes" id="UP000317243"/>
    </source>
</evidence>
<sequence>MVIGCDQRRSRPHKPHQGTRTMATQKTTTKKTTATTNKKAVPKKAPASSNTNTKPAKTTKPPAKKKLSMLDAAAVVLGNASEPLTSKQLIEQLAQQKLWTSPNGKTPHATLYAALVREINGKGEASRFSKVDKGLFALAQNGE</sequence>
<keyword evidence="5" id="KW-1185">Reference proteome</keyword>
<organism evidence="4 5">
    <name type="scientific">Thalassoglobus neptunius</name>
    <dbReference type="NCBI Taxonomy" id="1938619"/>
    <lineage>
        <taxon>Bacteria</taxon>
        <taxon>Pseudomonadati</taxon>
        <taxon>Planctomycetota</taxon>
        <taxon>Planctomycetia</taxon>
        <taxon>Planctomycetales</taxon>
        <taxon>Planctomycetaceae</taxon>
        <taxon>Thalassoglobus</taxon>
    </lineage>
</organism>
<evidence type="ECO:0000313" key="4">
    <source>
        <dbReference type="EMBL" id="TWT29556.1"/>
    </source>
</evidence>
<gene>
    <name evidence="4" type="ORF">KOR42_55200</name>
</gene>
<proteinExistence type="predicted"/>
<comment type="caution">
    <text evidence="4">The sequence shown here is derived from an EMBL/GenBank/DDBJ whole genome shotgun (WGS) entry which is preliminary data.</text>
</comment>
<dbReference type="Pfam" id="PF05066">
    <property type="entry name" value="HARE-HTH"/>
    <property type="match status" value="1"/>
</dbReference>
<evidence type="ECO:0000259" key="3">
    <source>
        <dbReference type="PROSITE" id="PS51913"/>
    </source>
</evidence>
<dbReference type="PROSITE" id="PS51913">
    <property type="entry name" value="HTH_HARE"/>
    <property type="match status" value="1"/>
</dbReference>
<feature type="domain" description="HTH HARE-type" evidence="3">
    <location>
        <begin position="67"/>
        <end position="141"/>
    </location>
</feature>
<dbReference type="GO" id="GO:0006355">
    <property type="term" value="P:regulation of DNA-templated transcription"/>
    <property type="evidence" value="ECO:0007669"/>
    <property type="project" value="InterPro"/>
</dbReference>
<feature type="compositionally biased region" description="Low complexity" evidence="2">
    <location>
        <begin position="19"/>
        <end position="45"/>
    </location>
</feature>
<name>A0A5C5UTL3_9PLAN</name>
<reference evidence="4 5" key="1">
    <citation type="submission" date="2019-02" db="EMBL/GenBank/DDBJ databases">
        <title>Deep-cultivation of Planctomycetes and their phenomic and genomic characterization uncovers novel biology.</title>
        <authorList>
            <person name="Wiegand S."/>
            <person name="Jogler M."/>
            <person name="Boedeker C."/>
            <person name="Pinto D."/>
            <person name="Vollmers J."/>
            <person name="Rivas-Marin E."/>
            <person name="Kohn T."/>
            <person name="Peeters S.H."/>
            <person name="Heuer A."/>
            <person name="Rast P."/>
            <person name="Oberbeckmann S."/>
            <person name="Bunk B."/>
            <person name="Jeske O."/>
            <person name="Meyerdierks A."/>
            <person name="Storesund J.E."/>
            <person name="Kallscheuer N."/>
            <person name="Luecker S."/>
            <person name="Lage O.M."/>
            <person name="Pohl T."/>
            <person name="Merkel B.J."/>
            <person name="Hornburger P."/>
            <person name="Mueller R.-W."/>
            <person name="Bruemmer F."/>
            <person name="Labrenz M."/>
            <person name="Spormann A.M."/>
            <person name="Op Den Camp H."/>
            <person name="Overmann J."/>
            <person name="Amann R."/>
            <person name="Jetten M.S.M."/>
            <person name="Mascher T."/>
            <person name="Medema M.H."/>
            <person name="Devos D.P."/>
            <person name="Kaster A.-K."/>
            <person name="Ovreas L."/>
            <person name="Rohde M."/>
            <person name="Galperin M.Y."/>
            <person name="Jogler C."/>
        </authorList>
    </citation>
    <scope>NUCLEOTIDE SEQUENCE [LARGE SCALE GENOMIC DNA]</scope>
    <source>
        <strain evidence="4 5">KOR42</strain>
    </source>
</reference>
<accession>A0A5C5UTL3</accession>
<dbReference type="InterPro" id="IPR007759">
    <property type="entry name" value="Asxl_HARE-HTH"/>
</dbReference>
<protein>
    <recommendedName>
        <fullName evidence="3">HTH HARE-type domain-containing protein</fullName>
    </recommendedName>
</protein>
<evidence type="ECO:0000256" key="1">
    <source>
        <dbReference type="ARBA" id="ARBA00023163"/>
    </source>
</evidence>